<dbReference type="Proteomes" id="UP000499080">
    <property type="component" value="Unassembled WGS sequence"/>
</dbReference>
<gene>
    <name evidence="1" type="ORF">AVEN_33199_1</name>
</gene>
<comment type="caution">
    <text evidence="1">The sequence shown here is derived from an EMBL/GenBank/DDBJ whole genome shotgun (WGS) entry which is preliminary data.</text>
</comment>
<protein>
    <submittedName>
        <fullName evidence="1">Uncharacterized protein</fullName>
    </submittedName>
</protein>
<dbReference type="EMBL" id="BGPR01288343">
    <property type="protein sequence ID" value="GBN40281.1"/>
    <property type="molecule type" value="Genomic_DNA"/>
</dbReference>
<reference evidence="1 2" key="1">
    <citation type="journal article" date="2019" name="Sci. Rep.">
        <title>Orb-weaving spider Araneus ventricosus genome elucidates the spidroin gene catalogue.</title>
        <authorList>
            <person name="Kono N."/>
            <person name="Nakamura H."/>
            <person name="Ohtoshi R."/>
            <person name="Moran D.A.P."/>
            <person name="Shinohara A."/>
            <person name="Yoshida Y."/>
            <person name="Fujiwara M."/>
            <person name="Mori M."/>
            <person name="Tomita M."/>
            <person name="Arakawa K."/>
        </authorList>
    </citation>
    <scope>NUCLEOTIDE SEQUENCE [LARGE SCALE GENOMIC DNA]</scope>
</reference>
<evidence type="ECO:0000313" key="2">
    <source>
        <dbReference type="Proteomes" id="UP000499080"/>
    </source>
</evidence>
<evidence type="ECO:0000313" key="1">
    <source>
        <dbReference type="EMBL" id="GBN40281.1"/>
    </source>
</evidence>
<accession>A0A4Y2NLV7</accession>
<dbReference type="AlphaFoldDB" id="A0A4Y2NLV7"/>
<organism evidence="1 2">
    <name type="scientific">Araneus ventricosus</name>
    <name type="common">Orbweaver spider</name>
    <name type="synonym">Epeira ventricosa</name>
    <dbReference type="NCBI Taxonomy" id="182803"/>
    <lineage>
        <taxon>Eukaryota</taxon>
        <taxon>Metazoa</taxon>
        <taxon>Ecdysozoa</taxon>
        <taxon>Arthropoda</taxon>
        <taxon>Chelicerata</taxon>
        <taxon>Arachnida</taxon>
        <taxon>Araneae</taxon>
        <taxon>Araneomorphae</taxon>
        <taxon>Entelegynae</taxon>
        <taxon>Araneoidea</taxon>
        <taxon>Araneidae</taxon>
        <taxon>Araneus</taxon>
    </lineage>
</organism>
<keyword evidence="2" id="KW-1185">Reference proteome</keyword>
<proteinExistence type="predicted"/>
<sequence length="45" mass="4513">GRFCDKINAVPGGWAPLSLEAVVGSLSPAVPVMSYTLTGRPAAVG</sequence>
<name>A0A4Y2NLV7_ARAVE</name>
<feature type="non-terminal residue" evidence="1">
    <location>
        <position position="1"/>
    </location>
</feature>